<dbReference type="CDD" id="cd01014">
    <property type="entry name" value="nicotinamidase_related"/>
    <property type="match status" value="1"/>
</dbReference>
<dbReference type="Pfam" id="PF00857">
    <property type="entry name" value="Isochorismatase"/>
    <property type="match status" value="1"/>
</dbReference>
<evidence type="ECO:0000313" key="4">
    <source>
        <dbReference type="Proteomes" id="UP001069802"/>
    </source>
</evidence>
<reference evidence="3" key="1">
    <citation type="submission" date="2022-12" db="EMBL/GenBank/DDBJ databases">
        <title>Bacterial isolates from different developmental stages of Nematostella vectensis.</title>
        <authorList>
            <person name="Fraune S."/>
        </authorList>
    </citation>
    <scope>NUCLEOTIDE SEQUENCE</scope>
    <source>
        <strain evidence="3">G21630-S1</strain>
    </source>
</reference>
<evidence type="ECO:0000313" key="3">
    <source>
        <dbReference type="EMBL" id="MCZ4281117.1"/>
    </source>
</evidence>
<dbReference type="InterPro" id="IPR036380">
    <property type="entry name" value="Isochorismatase-like_sf"/>
</dbReference>
<comment type="caution">
    <text evidence="3">The sequence shown here is derived from an EMBL/GenBank/DDBJ whole genome shotgun (WGS) entry which is preliminary data.</text>
</comment>
<protein>
    <submittedName>
        <fullName evidence="3">Cysteine hydrolase family protein</fullName>
    </submittedName>
</protein>
<dbReference type="Proteomes" id="UP001069802">
    <property type="component" value="Unassembled WGS sequence"/>
</dbReference>
<proteinExistence type="predicted"/>
<keyword evidence="1 3" id="KW-0378">Hydrolase</keyword>
<gene>
    <name evidence="3" type="ORF">O4H49_10035</name>
</gene>
<dbReference type="InterPro" id="IPR000868">
    <property type="entry name" value="Isochorismatase-like_dom"/>
</dbReference>
<feature type="domain" description="Isochorismatase-like" evidence="2">
    <location>
        <begin position="24"/>
        <end position="177"/>
    </location>
</feature>
<sequence length="206" mass="22473">MPVTPDSDAGKNRKGLNLPFGRESALLVVDVQQAIDDPRWAEFGPRNNPQAEQVMAAVLADWRRRSLRVIHIRHDSSEAASTYCPGTPGHAFKPEVVPCEGELVLGKRVNSAFIGTDLDQILRDQGIRRLLVMGVITNNSVEATVRMAGNLGYDTLLLADTCFTFARPDFSGVLRSAEEVHNLSLANLDGEYCQVVSSKDVIAIGD</sequence>
<accession>A0ABT4LJ67</accession>
<evidence type="ECO:0000256" key="1">
    <source>
        <dbReference type="ARBA" id="ARBA00022801"/>
    </source>
</evidence>
<organism evidence="3 4">
    <name type="scientific">Kiloniella laminariae</name>
    <dbReference type="NCBI Taxonomy" id="454162"/>
    <lineage>
        <taxon>Bacteria</taxon>
        <taxon>Pseudomonadati</taxon>
        <taxon>Pseudomonadota</taxon>
        <taxon>Alphaproteobacteria</taxon>
        <taxon>Rhodospirillales</taxon>
        <taxon>Kiloniellaceae</taxon>
        <taxon>Kiloniella</taxon>
    </lineage>
</organism>
<dbReference type="PANTHER" id="PTHR43540:SF1">
    <property type="entry name" value="ISOCHORISMATASE HYDROLASE"/>
    <property type="match status" value="1"/>
</dbReference>
<dbReference type="PANTHER" id="PTHR43540">
    <property type="entry name" value="PEROXYUREIDOACRYLATE/UREIDOACRYLATE AMIDOHYDROLASE-RELATED"/>
    <property type="match status" value="1"/>
</dbReference>
<evidence type="ECO:0000259" key="2">
    <source>
        <dbReference type="Pfam" id="PF00857"/>
    </source>
</evidence>
<name>A0ABT4LJ67_9PROT</name>
<dbReference type="GO" id="GO:0016787">
    <property type="term" value="F:hydrolase activity"/>
    <property type="evidence" value="ECO:0007669"/>
    <property type="project" value="UniProtKB-KW"/>
</dbReference>
<dbReference type="InterPro" id="IPR050272">
    <property type="entry name" value="Isochorismatase-like_hydrls"/>
</dbReference>
<dbReference type="RefSeq" id="WP_269423296.1">
    <property type="nucleotide sequence ID" value="NZ_JAPWGY010000003.1"/>
</dbReference>
<dbReference type="SUPFAM" id="SSF52499">
    <property type="entry name" value="Isochorismatase-like hydrolases"/>
    <property type="match status" value="1"/>
</dbReference>
<dbReference type="Gene3D" id="3.40.50.850">
    <property type="entry name" value="Isochorismatase-like"/>
    <property type="match status" value="1"/>
</dbReference>
<dbReference type="EMBL" id="JAPWGY010000003">
    <property type="protein sequence ID" value="MCZ4281117.1"/>
    <property type="molecule type" value="Genomic_DNA"/>
</dbReference>
<keyword evidence="4" id="KW-1185">Reference proteome</keyword>